<comment type="cofactor">
    <cofactor evidence="1">
        <name>Zn(2+)</name>
        <dbReference type="ChEBI" id="CHEBI:29105"/>
    </cofactor>
</comment>
<comment type="similarity">
    <text evidence="5">Belongs to the creatininase superfamily.</text>
</comment>
<keyword evidence="4" id="KW-0862">Zinc</keyword>
<dbReference type="Gene3D" id="3.40.50.10310">
    <property type="entry name" value="Creatininase"/>
    <property type="match status" value="1"/>
</dbReference>
<dbReference type="InterPro" id="IPR003785">
    <property type="entry name" value="Creatininase/forma_Hydrolase"/>
</dbReference>
<keyword evidence="2" id="KW-0479">Metal-binding</keyword>
<evidence type="ECO:0000256" key="1">
    <source>
        <dbReference type="ARBA" id="ARBA00001947"/>
    </source>
</evidence>
<evidence type="ECO:0000256" key="2">
    <source>
        <dbReference type="ARBA" id="ARBA00022723"/>
    </source>
</evidence>
<evidence type="ECO:0000256" key="4">
    <source>
        <dbReference type="ARBA" id="ARBA00022833"/>
    </source>
</evidence>
<organism evidence="6 7">
    <name type="scientific">Kibdelosporangium aridum</name>
    <dbReference type="NCBI Taxonomy" id="2030"/>
    <lineage>
        <taxon>Bacteria</taxon>
        <taxon>Bacillati</taxon>
        <taxon>Actinomycetota</taxon>
        <taxon>Actinomycetes</taxon>
        <taxon>Pseudonocardiales</taxon>
        <taxon>Pseudonocardiaceae</taxon>
        <taxon>Kibdelosporangium</taxon>
    </lineage>
</organism>
<dbReference type="OrthoDB" id="9801445at2"/>
<dbReference type="AlphaFoldDB" id="A0A1Y5Y4E4"/>
<dbReference type="EMBL" id="FWXV01000012">
    <property type="protein sequence ID" value="SMD25682.1"/>
    <property type="molecule type" value="Genomic_DNA"/>
</dbReference>
<dbReference type="GO" id="GO:0009231">
    <property type="term" value="P:riboflavin biosynthetic process"/>
    <property type="evidence" value="ECO:0007669"/>
    <property type="project" value="TreeGrafter"/>
</dbReference>
<name>A0A1Y5Y4E4_KIBAR</name>
<keyword evidence="3 6" id="KW-0378">Hydrolase</keyword>
<dbReference type="SUPFAM" id="SSF102215">
    <property type="entry name" value="Creatininase"/>
    <property type="match status" value="1"/>
</dbReference>
<dbReference type="PANTHER" id="PTHR35005">
    <property type="entry name" value="3-DEHYDRO-SCYLLO-INOSOSE HYDROLASE"/>
    <property type="match status" value="1"/>
</dbReference>
<protein>
    <submittedName>
        <fullName evidence="6">Creatinine amidohydrolase</fullName>
    </submittedName>
</protein>
<evidence type="ECO:0000313" key="7">
    <source>
        <dbReference type="Proteomes" id="UP000192674"/>
    </source>
</evidence>
<dbReference type="InterPro" id="IPR024087">
    <property type="entry name" value="Creatininase-like_sf"/>
</dbReference>
<proteinExistence type="inferred from homology"/>
<evidence type="ECO:0000256" key="3">
    <source>
        <dbReference type="ARBA" id="ARBA00022801"/>
    </source>
</evidence>
<sequence length="255" mass="27549">MSETNEVRWNHLTAAELNVLAERGAVVLLPIGSTEQHGPHLPTGVDDFMAAEVCRRAAHMVDKRTPVVVAPSIPFGLAEHHMLFGGTLTLSLSTLHALLRDLCRSIDRAGFDWILIVNGHGGNMTALHALITELTAELSISVGFTNYFTAGRMVIRETLETQDGLMHACEGETSMVMAALPHLVRTQELDKAVGPAITLPAESTDPVYFAVSFRVITESGVAGNGDKATAEKGERILDGCAQALADLLVTRFRRR</sequence>
<evidence type="ECO:0000313" key="6">
    <source>
        <dbReference type="EMBL" id="SMD25682.1"/>
    </source>
</evidence>
<dbReference type="Pfam" id="PF02633">
    <property type="entry name" value="Creatininase"/>
    <property type="match status" value="1"/>
</dbReference>
<dbReference type="GO" id="GO:0016811">
    <property type="term" value="F:hydrolase activity, acting on carbon-nitrogen (but not peptide) bonds, in linear amides"/>
    <property type="evidence" value="ECO:0007669"/>
    <property type="project" value="TreeGrafter"/>
</dbReference>
<accession>A0A1Y5Y4E4</accession>
<dbReference type="PANTHER" id="PTHR35005:SF1">
    <property type="entry name" value="2-AMINO-5-FORMYLAMINO-6-RIBOSYLAMINOPYRIMIDIN-4(3H)-ONE 5'-MONOPHOSPHATE DEFORMYLASE"/>
    <property type="match status" value="1"/>
</dbReference>
<keyword evidence="7" id="KW-1185">Reference proteome</keyword>
<evidence type="ECO:0000256" key="5">
    <source>
        <dbReference type="ARBA" id="ARBA00024029"/>
    </source>
</evidence>
<dbReference type="RefSeq" id="WP_084433557.1">
    <property type="nucleotide sequence ID" value="NZ_FWXV01000012.1"/>
</dbReference>
<dbReference type="GO" id="GO:0046872">
    <property type="term" value="F:metal ion binding"/>
    <property type="evidence" value="ECO:0007669"/>
    <property type="project" value="UniProtKB-KW"/>
</dbReference>
<reference evidence="6 7" key="1">
    <citation type="submission" date="2017-04" db="EMBL/GenBank/DDBJ databases">
        <authorList>
            <person name="Afonso C.L."/>
            <person name="Miller P.J."/>
            <person name="Scott M.A."/>
            <person name="Spackman E."/>
            <person name="Goraichik I."/>
            <person name="Dimitrov K.M."/>
            <person name="Suarez D.L."/>
            <person name="Swayne D.E."/>
        </authorList>
    </citation>
    <scope>NUCLEOTIDE SEQUENCE [LARGE SCALE GENOMIC DNA]</scope>
    <source>
        <strain evidence="6 7">DSM 43828</strain>
    </source>
</reference>
<gene>
    <name evidence="6" type="ORF">SAMN05661093_09266</name>
</gene>
<dbReference type="Proteomes" id="UP000192674">
    <property type="component" value="Unassembled WGS sequence"/>
</dbReference>